<feature type="non-terminal residue" evidence="1">
    <location>
        <position position="62"/>
    </location>
</feature>
<dbReference type="EMBL" id="JELY01000357">
    <property type="protein sequence ID" value="KYF59654.1"/>
    <property type="molecule type" value="Genomic_DNA"/>
</dbReference>
<dbReference type="Pfam" id="PF13540">
    <property type="entry name" value="RCC1_2"/>
    <property type="match status" value="1"/>
</dbReference>
<organism evidence="1 2">
    <name type="scientific">Sorangium cellulosum</name>
    <name type="common">Polyangium cellulosum</name>
    <dbReference type="NCBI Taxonomy" id="56"/>
    <lineage>
        <taxon>Bacteria</taxon>
        <taxon>Pseudomonadati</taxon>
        <taxon>Myxococcota</taxon>
        <taxon>Polyangia</taxon>
        <taxon>Polyangiales</taxon>
        <taxon>Polyangiaceae</taxon>
        <taxon>Sorangium</taxon>
    </lineage>
</organism>
<dbReference type="Proteomes" id="UP000075420">
    <property type="component" value="Unassembled WGS sequence"/>
</dbReference>
<sequence>MLAACGKVSLPEDQHGAGPEGQCALAVTSGAAHACALFAGGSVWCWGDNTRGQLGDGSHERR</sequence>
<dbReference type="AlphaFoldDB" id="A0A150PVD7"/>
<proteinExistence type="predicted"/>
<evidence type="ECO:0000313" key="2">
    <source>
        <dbReference type="Proteomes" id="UP000075420"/>
    </source>
</evidence>
<gene>
    <name evidence="1" type="ORF">BE08_28445</name>
</gene>
<accession>A0A150PVD7</accession>
<reference evidence="1 2" key="1">
    <citation type="submission" date="2014-02" db="EMBL/GenBank/DDBJ databases">
        <title>The small core and large imbalanced accessory genome model reveals a collaborative survival strategy of Sorangium cellulosum strains in nature.</title>
        <authorList>
            <person name="Han K."/>
            <person name="Peng R."/>
            <person name="Blom J."/>
            <person name="Li Y.-Z."/>
        </authorList>
    </citation>
    <scope>NUCLEOTIDE SEQUENCE [LARGE SCALE GENOMIC DNA]</scope>
    <source>
        <strain evidence="1 2">So0157-25</strain>
    </source>
</reference>
<name>A0A150PVD7_SORCE</name>
<dbReference type="PROSITE" id="PS50012">
    <property type="entry name" value="RCC1_3"/>
    <property type="match status" value="1"/>
</dbReference>
<dbReference type="Gene3D" id="2.130.10.30">
    <property type="entry name" value="Regulator of chromosome condensation 1/beta-lactamase-inhibitor protein II"/>
    <property type="match status" value="1"/>
</dbReference>
<comment type="caution">
    <text evidence="1">The sequence shown here is derived from an EMBL/GenBank/DDBJ whole genome shotgun (WGS) entry which is preliminary data.</text>
</comment>
<dbReference type="InterPro" id="IPR000408">
    <property type="entry name" value="Reg_chr_condens"/>
</dbReference>
<dbReference type="SUPFAM" id="SSF50985">
    <property type="entry name" value="RCC1/BLIP-II"/>
    <property type="match status" value="1"/>
</dbReference>
<dbReference type="InterPro" id="IPR009091">
    <property type="entry name" value="RCC1/BLIP-II"/>
</dbReference>
<protein>
    <submittedName>
        <fullName evidence="1">Uncharacterized protein</fullName>
    </submittedName>
</protein>
<evidence type="ECO:0000313" key="1">
    <source>
        <dbReference type="EMBL" id="KYF59654.1"/>
    </source>
</evidence>